<organism evidence="3 4">
    <name type="scientific">Actinocorallia aurantiaca</name>
    <dbReference type="NCBI Taxonomy" id="46204"/>
    <lineage>
        <taxon>Bacteria</taxon>
        <taxon>Bacillati</taxon>
        <taxon>Actinomycetota</taxon>
        <taxon>Actinomycetes</taxon>
        <taxon>Streptosporangiales</taxon>
        <taxon>Thermomonosporaceae</taxon>
        <taxon>Actinocorallia</taxon>
    </lineage>
</organism>
<feature type="domain" description="DUF397" evidence="2">
    <location>
        <begin position="10"/>
        <end position="62"/>
    </location>
</feature>
<evidence type="ECO:0000313" key="4">
    <source>
        <dbReference type="Proteomes" id="UP001501842"/>
    </source>
</evidence>
<dbReference type="Proteomes" id="UP001501842">
    <property type="component" value="Unassembled WGS sequence"/>
</dbReference>
<sequence length="68" mass="7541">MNTPARPPVPWRKNTHSGSEGDNCVEVAAFPGTVAVRDSKHPDSPRLAFTRPAFASFTRRLRTGRHDL</sequence>
<evidence type="ECO:0000256" key="1">
    <source>
        <dbReference type="SAM" id="MobiDB-lite"/>
    </source>
</evidence>
<comment type="caution">
    <text evidence="3">The sequence shown here is derived from an EMBL/GenBank/DDBJ whole genome shotgun (WGS) entry which is preliminary data.</text>
</comment>
<reference evidence="3 4" key="1">
    <citation type="journal article" date="2019" name="Int. J. Syst. Evol. Microbiol.">
        <title>The Global Catalogue of Microorganisms (GCM) 10K type strain sequencing project: providing services to taxonomists for standard genome sequencing and annotation.</title>
        <authorList>
            <consortium name="The Broad Institute Genomics Platform"/>
            <consortium name="The Broad Institute Genome Sequencing Center for Infectious Disease"/>
            <person name="Wu L."/>
            <person name="Ma J."/>
        </authorList>
    </citation>
    <scope>NUCLEOTIDE SEQUENCE [LARGE SCALE GENOMIC DNA]</scope>
    <source>
        <strain evidence="3 4">JCM 8201</strain>
    </source>
</reference>
<evidence type="ECO:0000313" key="3">
    <source>
        <dbReference type="EMBL" id="GAA2723979.1"/>
    </source>
</evidence>
<dbReference type="InterPro" id="IPR007278">
    <property type="entry name" value="DUF397"/>
</dbReference>
<feature type="region of interest" description="Disordered" evidence="1">
    <location>
        <begin position="1"/>
        <end position="23"/>
    </location>
</feature>
<dbReference type="EMBL" id="BAAATZ010000006">
    <property type="protein sequence ID" value="GAA2723979.1"/>
    <property type="molecule type" value="Genomic_DNA"/>
</dbReference>
<protein>
    <recommendedName>
        <fullName evidence="2">DUF397 domain-containing protein</fullName>
    </recommendedName>
</protein>
<dbReference type="Pfam" id="PF04149">
    <property type="entry name" value="DUF397"/>
    <property type="match status" value="1"/>
</dbReference>
<keyword evidence="4" id="KW-1185">Reference proteome</keyword>
<accession>A0ABN3U3H8</accession>
<proteinExistence type="predicted"/>
<name>A0ABN3U3H8_9ACTN</name>
<feature type="compositionally biased region" description="Pro residues" evidence="1">
    <location>
        <begin position="1"/>
        <end position="10"/>
    </location>
</feature>
<evidence type="ECO:0000259" key="2">
    <source>
        <dbReference type="Pfam" id="PF04149"/>
    </source>
</evidence>
<dbReference type="RefSeq" id="WP_344450036.1">
    <property type="nucleotide sequence ID" value="NZ_BAAATZ010000006.1"/>
</dbReference>
<gene>
    <name evidence="3" type="ORF">GCM10010439_20560</name>
</gene>